<dbReference type="InterPro" id="IPR050882">
    <property type="entry name" value="Prepilin_peptidase/N-MTase"/>
</dbReference>
<organism evidence="10 11">
    <name type="scientific">Candidatus Campbellbacteria bacterium CG10_big_fil_rev_8_21_14_0_10_35_52</name>
    <dbReference type="NCBI Taxonomy" id="1974527"/>
    <lineage>
        <taxon>Bacteria</taxon>
        <taxon>Candidatus Campbelliibacteriota</taxon>
    </lineage>
</organism>
<evidence type="ECO:0000313" key="10">
    <source>
        <dbReference type="EMBL" id="PIT96856.1"/>
    </source>
</evidence>
<comment type="similarity">
    <text evidence="2">Belongs to the peptidase A24 family.</text>
</comment>
<feature type="domain" description="Prepilin peptidase A24 N-terminal" evidence="9">
    <location>
        <begin position="14"/>
        <end position="96"/>
    </location>
</feature>
<feature type="transmembrane region" description="Helical" evidence="7">
    <location>
        <begin position="164"/>
        <end position="183"/>
    </location>
</feature>
<feature type="transmembrane region" description="Helical" evidence="7">
    <location>
        <begin position="75"/>
        <end position="94"/>
    </location>
</feature>
<dbReference type="Gene3D" id="1.20.120.1220">
    <property type="match status" value="1"/>
</dbReference>
<keyword evidence="6 7" id="KW-0472">Membrane</keyword>
<dbReference type="PANTHER" id="PTHR30487">
    <property type="entry name" value="TYPE 4 PREPILIN-LIKE PROTEINS LEADER PEPTIDE-PROCESSING ENZYME"/>
    <property type="match status" value="1"/>
</dbReference>
<evidence type="ECO:0000256" key="7">
    <source>
        <dbReference type="SAM" id="Phobius"/>
    </source>
</evidence>
<protein>
    <recommendedName>
        <fullName evidence="12">Prepilin peptidase</fullName>
    </recommendedName>
</protein>
<feature type="transmembrane region" description="Helical" evidence="7">
    <location>
        <begin position="251"/>
        <end position="270"/>
    </location>
</feature>
<gene>
    <name evidence="10" type="ORF">COT82_00935</name>
</gene>
<dbReference type="GO" id="GO:0005886">
    <property type="term" value="C:plasma membrane"/>
    <property type="evidence" value="ECO:0007669"/>
    <property type="project" value="UniProtKB-SubCell"/>
</dbReference>
<keyword evidence="4 7" id="KW-0812">Transmembrane</keyword>
<dbReference type="GO" id="GO:0006465">
    <property type="term" value="P:signal peptide processing"/>
    <property type="evidence" value="ECO:0007669"/>
    <property type="project" value="TreeGrafter"/>
</dbReference>
<dbReference type="InterPro" id="IPR010627">
    <property type="entry name" value="Prepilin_pept_A24_N"/>
</dbReference>
<dbReference type="Pfam" id="PF01478">
    <property type="entry name" value="Peptidase_A24"/>
    <property type="match status" value="1"/>
</dbReference>
<proteinExistence type="inferred from homology"/>
<evidence type="ECO:0000259" key="8">
    <source>
        <dbReference type="Pfam" id="PF01478"/>
    </source>
</evidence>
<name>A0A2M6WVY4_9BACT</name>
<feature type="transmembrane region" description="Helical" evidence="7">
    <location>
        <begin position="203"/>
        <end position="230"/>
    </location>
</feature>
<evidence type="ECO:0000256" key="1">
    <source>
        <dbReference type="ARBA" id="ARBA00004651"/>
    </source>
</evidence>
<dbReference type="AlphaFoldDB" id="A0A2M6WVY4"/>
<comment type="caution">
    <text evidence="10">The sequence shown here is derived from an EMBL/GenBank/DDBJ whole genome shotgun (WGS) entry which is preliminary data.</text>
</comment>
<evidence type="ECO:0000256" key="3">
    <source>
        <dbReference type="ARBA" id="ARBA00022475"/>
    </source>
</evidence>
<evidence type="ECO:0000313" key="11">
    <source>
        <dbReference type="Proteomes" id="UP000230481"/>
    </source>
</evidence>
<evidence type="ECO:0000256" key="6">
    <source>
        <dbReference type="ARBA" id="ARBA00023136"/>
    </source>
</evidence>
<feature type="transmembrane region" description="Helical" evidence="7">
    <location>
        <begin position="106"/>
        <end position="127"/>
    </location>
</feature>
<reference evidence="11" key="1">
    <citation type="submission" date="2017-09" db="EMBL/GenBank/DDBJ databases">
        <title>Depth-based differentiation of microbial function through sediment-hosted aquifers and enrichment of novel symbionts in the deep terrestrial subsurface.</title>
        <authorList>
            <person name="Probst A.J."/>
            <person name="Ladd B."/>
            <person name="Jarett J.K."/>
            <person name="Geller-Mcgrath D.E."/>
            <person name="Sieber C.M.K."/>
            <person name="Emerson J.B."/>
            <person name="Anantharaman K."/>
            <person name="Thomas B.C."/>
            <person name="Malmstrom R."/>
            <person name="Stieglmeier M."/>
            <person name="Klingl A."/>
            <person name="Woyke T."/>
            <person name="Ryan C.M."/>
            <person name="Banfield J.F."/>
        </authorList>
    </citation>
    <scope>NUCLEOTIDE SEQUENCE [LARGE SCALE GENOMIC DNA]</scope>
</reference>
<keyword evidence="3" id="KW-1003">Cell membrane</keyword>
<feature type="transmembrane region" description="Helical" evidence="7">
    <location>
        <begin position="6"/>
        <end position="28"/>
    </location>
</feature>
<dbReference type="InterPro" id="IPR000045">
    <property type="entry name" value="Prepilin_IV_endopep_pep"/>
</dbReference>
<evidence type="ECO:0000256" key="5">
    <source>
        <dbReference type="ARBA" id="ARBA00022989"/>
    </source>
</evidence>
<dbReference type="GO" id="GO:0004190">
    <property type="term" value="F:aspartic-type endopeptidase activity"/>
    <property type="evidence" value="ECO:0007669"/>
    <property type="project" value="InterPro"/>
</dbReference>
<evidence type="ECO:0000256" key="4">
    <source>
        <dbReference type="ARBA" id="ARBA00022692"/>
    </source>
</evidence>
<dbReference type="PANTHER" id="PTHR30487:SF0">
    <property type="entry name" value="PREPILIN LEADER PEPTIDASE_N-METHYLTRANSFERASE-RELATED"/>
    <property type="match status" value="1"/>
</dbReference>
<feature type="transmembrane region" description="Helical" evidence="7">
    <location>
        <begin position="133"/>
        <end position="152"/>
    </location>
</feature>
<accession>A0A2M6WVY4</accession>
<dbReference type="EMBL" id="PFAA01000022">
    <property type="protein sequence ID" value="PIT96856.1"/>
    <property type="molecule type" value="Genomic_DNA"/>
</dbReference>
<dbReference type="Proteomes" id="UP000230481">
    <property type="component" value="Unassembled WGS sequence"/>
</dbReference>
<evidence type="ECO:0000256" key="2">
    <source>
        <dbReference type="ARBA" id="ARBA00005801"/>
    </source>
</evidence>
<keyword evidence="5 7" id="KW-1133">Transmembrane helix</keyword>
<comment type="subcellular location">
    <subcellularLocation>
        <location evidence="1">Cell membrane</location>
        <topology evidence="1">Multi-pass membrane protein</topology>
    </subcellularLocation>
</comment>
<feature type="domain" description="Prepilin type IV endopeptidase peptidase" evidence="8">
    <location>
        <begin position="115"/>
        <end position="225"/>
    </location>
</feature>
<dbReference type="Pfam" id="PF06750">
    <property type="entry name" value="A24_N_bact"/>
    <property type="match status" value="1"/>
</dbReference>
<evidence type="ECO:0000259" key="9">
    <source>
        <dbReference type="Pfam" id="PF06750"/>
    </source>
</evidence>
<sequence>MESIEIIIAIFYFIFGIIIGSFLNVVSLRYNTGRSIKGRSMCFLCGSKLKWFDLIPIFSFLIFSGRCRLCKSKISWQYIFVELSTGLVFLGIFLKFSFILNHSLSYMIISSVYFMIIFSLLIIIFIYDLKHKIIPNNFVYAFILFSFFTLFFNLNTFQLTTPTISHLAAGPLFFLFFFFLWLISDGRWIGLGDGKLVVGIGWILGLSAGVSAIILSFWIGALFGVGLALISSLYLQRKQFTMKSEIPFGPFLIIGFMTAFFFNMNIFNFIL</sequence>
<evidence type="ECO:0008006" key="12">
    <source>
        <dbReference type="Google" id="ProtNLM"/>
    </source>
</evidence>